<proteinExistence type="predicted"/>
<name>A0A1L9T3L5_9EURO</name>
<feature type="region of interest" description="Disordered" evidence="1">
    <location>
        <begin position="35"/>
        <end position="62"/>
    </location>
</feature>
<evidence type="ECO:0000256" key="1">
    <source>
        <dbReference type="SAM" id="MobiDB-lite"/>
    </source>
</evidence>
<dbReference type="Proteomes" id="UP000184356">
    <property type="component" value="Unassembled WGS sequence"/>
</dbReference>
<dbReference type="RefSeq" id="XP_040697846.1">
    <property type="nucleotide sequence ID" value="XM_040849981.1"/>
</dbReference>
<dbReference type="GeneID" id="63766054"/>
<evidence type="ECO:0000313" key="3">
    <source>
        <dbReference type="EMBL" id="OJJ54040.1"/>
    </source>
</evidence>
<evidence type="ECO:0000313" key="4">
    <source>
        <dbReference type="Proteomes" id="UP000184356"/>
    </source>
</evidence>
<reference evidence="4" key="1">
    <citation type="journal article" date="2017" name="Genome Biol.">
        <title>Comparative genomics reveals high biological diversity and specific adaptations in the industrially and medically important fungal genus Aspergillus.</title>
        <authorList>
            <person name="de Vries R.P."/>
            <person name="Riley R."/>
            <person name="Wiebenga A."/>
            <person name="Aguilar-Osorio G."/>
            <person name="Amillis S."/>
            <person name="Uchima C.A."/>
            <person name="Anderluh G."/>
            <person name="Asadollahi M."/>
            <person name="Askin M."/>
            <person name="Barry K."/>
            <person name="Battaglia E."/>
            <person name="Bayram O."/>
            <person name="Benocci T."/>
            <person name="Braus-Stromeyer S.A."/>
            <person name="Caldana C."/>
            <person name="Canovas D."/>
            <person name="Cerqueira G.C."/>
            <person name="Chen F."/>
            <person name="Chen W."/>
            <person name="Choi C."/>
            <person name="Clum A."/>
            <person name="Dos Santos R.A."/>
            <person name="Damasio A.R."/>
            <person name="Diallinas G."/>
            <person name="Emri T."/>
            <person name="Fekete E."/>
            <person name="Flipphi M."/>
            <person name="Freyberg S."/>
            <person name="Gallo A."/>
            <person name="Gournas C."/>
            <person name="Habgood R."/>
            <person name="Hainaut M."/>
            <person name="Harispe M.L."/>
            <person name="Henrissat B."/>
            <person name="Hilden K.S."/>
            <person name="Hope R."/>
            <person name="Hossain A."/>
            <person name="Karabika E."/>
            <person name="Karaffa L."/>
            <person name="Karanyi Z."/>
            <person name="Krasevec N."/>
            <person name="Kuo A."/>
            <person name="Kusch H."/>
            <person name="LaButti K."/>
            <person name="Lagendijk E.L."/>
            <person name="Lapidus A."/>
            <person name="Levasseur A."/>
            <person name="Lindquist E."/>
            <person name="Lipzen A."/>
            <person name="Logrieco A.F."/>
            <person name="MacCabe A."/>
            <person name="Maekelae M.R."/>
            <person name="Malavazi I."/>
            <person name="Melin P."/>
            <person name="Meyer V."/>
            <person name="Mielnichuk N."/>
            <person name="Miskei M."/>
            <person name="Molnar A.P."/>
            <person name="Mule G."/>
            <person name="Ngan C.Y."/>
            <person name="Orejas M."/>
            <person name="Orosz E."/>
            <person name="Ouedraogo J.P."/>
            <person name="Overkamp K.M."/>
            <person name="Park H.-S."/>
            <person name="Perrone G."/>
            <person name="Piumi F."/>
            <person name="Punt P.J."/>
            <person name="Ram A.F."/>
            <person name="Ramon A."/>
            <person name="Rauscher S."/>
            <person name="Record E."/>
            <person name="Riano-Pachon D.M."/>
            <person name="Robert V."/>
            <person name="Roehrig J."/>
            <person name="Ruller R."/>
            <person name="Salamov A."/>
            <person name="Salih N.S."/>
            <person name="Samson R.A."/>
            <person name="Sandor E."/>
            <person name="Sanguinetti M."/>
            <person name="Schuetze T."/>
            <person name="Sepcic K."/>
            <person name="Shelest E."/>
            <person name="Sherlock G."/>
            <person name="Sophianopoulou V."/>
            <person name="Squina F.M."/>
            <person name="Sun H."/>
            <person name="Susca A."/>
            <person name="Todd R.B."/>
            <person name="Tsang A."/>
            <person name="Unkles S.E."/>
            <person name="van de Wiele N."/>
            <person name="van Rossen-Uffink D."/>
            <person name="Oliveira J.V."/>
            <person name="Vesth T.C."/>
            <person name="Visser J."/>
            <person name="Yu J.-H."/>
            <person name="Zhou M."/>
            <person name="Andersen M.R."/>
            <person name="Archer D.B."/>
            <person name="Baker S.E."/>
            <person name="Benoit I."/>
            <person name="Brakhage A.A."/>
            <person name="Braus G.H."/>
            <person name="Fischer R."/>
            <person name="Frisvad J.C."/>
            <person name="Goldman G.H."/>
            <person name="Houbraken J."/>
            <person name="Oakley B."/>
            <person name="Pocsi I."/>
            <person name="Scazzocchio C."/>
            <person name="Seiboth B."/>
            <person name="vanKuyk P.A."/>
            <person name="Wortman J."/>
            <person name="Dyer P.S."/>
            <person name="Grigoriev I.V."/>
        </authorList>
    </citation>
    <scope>NUCLEOTIDE SEQUENCE [LARGE SCALE GENOMIC DNA]</scope>
    <source>
        <strain evidence="4">CBS 593.65</strain>
    </source>
</reference>
<accession>A0A1L9T3L5</accession>
<evidence type="ECO:0000256" key="2">
    <source>
        <dbReference type="SAM" id="Phobius"/>
    </source>
</evidence>
<dbReference type="AlphaFoldDB" id="A0A1L9T3L5"/>
<sequence length="279" mass="31071">MLSLSSILNPPMPSHCAPGGTTSSIRLSSFPTETATSASSSQSNGRVPVDFPSEDAQNVRPQRTLRARSCTSMIKDQTIRWKLFNLTLSTVLLLINLSIYIAFVVVRAIHGSWLYIVLTFILLTLGVVWCHSLCRLIVAVYRFPNHATEPILQIGTGEATGYAQPEQPILVTMAEDEEHLTESRTIPAMKIATPPPAYGLWRSSVVSESTPLICAQRLNPDLLYWQRVDNYPDISDIERGDESLHRKTDGRRPPSYISDDGVDYVVEAQPRSLAVYSRR</sequence>
<keyword evidence="2" id="KW-0812">Transmembrane</keyword>
<organism evidence="3 4">
    <name type="scientific">Aspergillus sydowii CBS 593.65</name>
    <dbReference type="NCBI Taxonomy" id="1036612"/>
    <lineage>
        <taxon>Eukaryota</taxon>
        <taxon>Fungi</taxon>
        <taxon>Dikarya</taxon>
        <taxon>Ascomycota</taxon>
        <taxon>Pezizomycotina</taxon>
        <taxon>Eurotiomycetes</taxon>
        <taxon>Eurotiomycetidae</taxon>
        <taxon>Eurotiales</taxon>
        <taxon>Aspergillaceae</taxon>
        <taxon>Aspergillus</taxon>
        <taxon>Aspergillus subgen. Nidulantes</taxon>
    </lineage>
</organism>
<feature type="transmembrane region" description="Helical" evidence="2">
    <location>
        <begin position="112"/>
        <end position="134"/>
    </location>
</feature>
<gene>
    <name evidence="3" type="ORF">ASPSYDRAFT_61393</name>
</gene>
<protein>
    <submittedName>
        <fullName evidence="3">Uncharacterized protein</fullName>
    </submittedName>
</protein>
<feature type="transmembrane region" description="Helical" evidence="2">
    <location>
        <begin position="83"/>
        <end position="106"/>
    </location>
</feature>
<dbReference type="OrthoDB" id="5417811at2759"/>
<keyword evidence="2" id="KW-0472">Membrane</keyword>
<keyword evidence="4" id="KW-1185">Reference proteome</keyword>
<keyword evidence="2" id="KW-1133">Transmembrane helix</keyword>
<dbReference type="VEuPathDB" id="FungiDB:ASPSYDRAFT_61393"/>
<dbReference type="EMBL" id="KV878595">
    <property type="protein sequence ID" value="OJJ54040.1"/>
    <property type="molecule type" value="Genomic_DNA"/>
</dbReference>